<dbReference type="EMBL" id="CP029356">
    <property type="protein sequence ID" value="AWK89164.1"/>
    <property type="molecule type" value="Genomic_DNA"/>
</dbReference>
<dbReference type="RefSeq" id="WP_109332156.1">
    <property type="nucleotide sequence ID" value="NZ_CP029356.1"/>
</dbReference>
<keyword evidence="3" id="KW-1185">Reference proteome</keyword>
<feature type="region of interest" description="Disordered" evidence="1">
    <location>
        <begin position="61"/>
        <end position="103"/>
    </location>
</feature>
<dbReference type="PROSITE" id="PS51257">
    <property type="entry name" value="PROKAR_LIPOPROTEIN"/>
    <property type="match status" value="1"/>
</dbReference>
<evidence type="ECO:0000313" key="2">
    <source>
        <dbReference type="EMBL" id="AWK89164.1"/>
    </source>
</evidence>
<proteinExistence type="predicted"/>
<feature type="compositionally biased region" description="Basic and acidic residues" evidence="1">
    <location>
        <begin position="61"/>
        <end position="70"/>
    </location>
</feature>
<geneLocation type="plasmid" evidence="2 3">
    <name>unnamed1</name>
</geneLocation>
<dbReference type="AlphaFoldDB" id="A0A2S2CXB4"/>
<protein>
    <submittedName>
        <fullName evidence="2">Uncharacterized protein</fullName>
    </submittedName>
</protein>
<name>A0A2S2CXB4_9PROT</name>
<accession>A0A2S2CXB4</accession>
<organism evidence="2 3">
    <name type="scientific">Azospirillum thermophilum</name>
    <dbReference type="NCBI Taxonomy" id="2202148"/>
    <lineage>
        <taxon>Bacteria</taxon>
        <taxon>Pseudomonadati</taxon>
        <taxon>Pseudomonadota</taxon>
        <taxon>Alphaproteobacteria</taxon>
        <taxon>Rhodospirillales</taxon>
        <taxon>Azospirillaceae</taxon>
        <taxon>Azospirillum</taxon>
    </lineage>
</organism>
<reference evidence="3" key="1">
    <citation type="submission" date="2018-05" db="EMBL/GenBank/DDBJ databases">
        <title>Azospirillum thermophila sp. nov., a novel isolated from hot spring.</title>
        <authorList>
            <person name="Zhao Z."/>
        </authorList>
    </citation>
    <scope>NUCLEOTIDE SEQUENCE [LARGE SCALE GENOMIC DNA]</scope>
    <source>
        <strain evidence="3">CFH 70021</strain>
        <plasmid evidence="3">unnamed1</plasmid>
    </source>
</reference>
<evidence type="ECO:0000313" key="3">
    <source>
        <dbReference type="Proteomes" id="UP000245629"/>
    </source>
</evidence>
<evidence type="ECO:0000256" key="1">
    <source>
        <dbReference type="SAM" id="MobiDB-lite"/>
    </source>
</evidence>
<dbReference type="Proteomes" id="UP000245629">
    <property type="component" value="Plasmid unnamed1"/>
</dbReference>
<dbReference type="KEGG" id="azz:DEW08_24570"/>
<sequence>MGLERHAFLASATPVILAAGLLLSGCAVRTVDCWQLDEHDLEEARGRGQCNDAFARNREELVPVDKLDRPARRKAPVVTDAPAPPGPPPEPRRKPRLKTSAASVVAEQVQALR</sequence>
<gene>
    <name evidence="2" type="ORF">DEW08_24570</name>
</gene>
<keyword evidence="2" id="KW-0614">Plasmid</keyword>
<dbReference type="OrthoDB" id="7307925at2"/>